<name>A0ABY3YT61_STRRM</name>
<organism evidence="2 3">
    <name type="scientific">Streptomyces rimosus subsp. rimosus</name>
    <dbReference type="NCBI Taxonomy" id="132474"/>
    <lineage>
        <taxon>Bacteria</taxon>
        <taxon>Bacillati</taxon>
        <taxon>Actinomycetota</taxon>
        <taxon>Actinomycetes</taxon>
        <taxon>Kitasatosporales</taxon>
        <taxon>Streptomycetaceae</taxon>
        <taxon>Streptomyces</taxon>
    </lineage>
</organism>
<dbReference type="Proteomes" id="UP000829494">
    <property type="component" value="Chromosome"/>
</dbReference>
<dbReference type="RefSeq" id="WP_003979387.1">
    <property type="nucleotide sequence ID" value="NZ_CP043497.1"/>
</dbReference>
<dbReference type="EMBL" id="CP094298">
    <property type="protein sequence ID" value="UNZ01098.1"/>
    <property type="molecule type" value="Genomic_DNA"/>
</dbReference>
<gene>
    <name evidence="2" type="ORF">SRIMR7_02995</name>
</gene>
<keyword evidence="3" id="KW-1185">Reference proteome</keyword>
<reference evidence="2 3" key="1">
    <citation type="submission" date="2022-03" db="EMBL/GenBank/DDBJ databases">
        <title>Complete genome of Streptomyces rimosus ssp. rimosus R7 (=ATCC 10970).</title>
        <authorList>
            <person name="Beganovic S."/>
            <person name="Ruckert C."/>
            <person name="Busche T."/>
            <person name="Kalinowski J."/>
            <person name="Wittmann C."/>
        </authorList>
    </citation>
    <scope>NUCLEOTIDE SEQUENCE [LARGE SCALE GENOMIC DNA]</scope>
    <source>
        <strain evidence="2 3">R7</strain>
    </source>
</reference>
<accession>A0ABY3YT61</accession>
<sequence length="204" mass="22998">MPLTIHEDFAAESPEPARPPRYRISLGQPSHRQAVKAMVKARTNWMRHHGLATDLVEPPVVSHLGSGAAAGAQVWVLHEGSMLRGAAVTSIDPTVNLQWHQDPDSESLWLHDMYTDPDAHDAPGRWLTWWLSQHYASHLKYVFTALCDEVLARKFADLHVLELHPTQDEFRPFLLRRRTGPAPRLHAYVASDVPPPDAATRLRP</sequence>
<protein>
    <submittedName>
        <fullName evidence="2">Uncharacterized protein</fullName>
    </submittedName>
</protein>
<evidence type="ECO:0000313" key="2">
    <source>
        <dbReference type="EMBL" id="UNZ01098.1"/>
    </source>
</evidence>
<feature type="region of interest" description="Disordered" evidence="1">
    <location>
        <begin position="1"/>
        <end position="22"/>
    </location>
</feature>
<proteinExistence type="predicted"/>
<evidence type="ECO:0000256" key="1">
    <source>
        <dbReference type="SAM" id="MobiDB-lite"/>
    </source>
</evidence>
<evidence type="ECO:0000313" key="3">
    <source>
        <dbReference type="Proteomes" id="UP000829494"/>
    </source>
</evidence>
<dbReference type="GeneID" id="66859820"/>